<dbReference type="Proteomes" id="UP000001449">
    <property type="component" value="Chromosome 8"/>
</dbReference>
<feature type="region of interest" description="Disordered" evidence="1">
    <location>
        <begin position="218"/>
        <end position="248"/>
    </location>
</feature>
<gene>
    <name evidence="2" type="ORF">THAPSDRAFT_7752</name>
</gene>
<dbReference type="PaxDb" id="35128-Thaps7752"/>
<dbReference type="HOGENOM" id="CLU_627783_0_0_1"/>
<dbReference type="InParanoid" id="B8C7F1"/>
<feature type="region of interest" description="Disordered" evidence="1">
    <location>
        <begin position="263"/>
        <end position="305"/>
    </location>
</feature>
<dbReference type="EMBL" id="CM000644">
    <property type="protein sequence ID" value="EED90733.1"/>
    <property type="molecule type" value="Genomic_DNA"/>
</dbReference>
<feature type="region of interest" description="Disordered" evidence="1">
    <location>
        <begin position="1"/>
        <end position="55"/>
    </location>
</feature>
<proteinExistence type="predicted"/>
<feature type="compositionally biased region" description="Basic and acidic residues" evidence="1">
    <location>
        <begin position="232"/>
        <end position="248"/>
    </location>
</feature>
<accession>B8C7F1</accession>
<dbReference type="AlphaFoldDB" id="B8C7F1"/>
<keyword evidence="3" id="KW-1185">Reference proteome</keyword>
<sequence length="437" mass="49173">MMSTFYNNRESPYTTTTAAPHGEQTPVNPEDVVSNSTTTKQLEHESPRSTLPADAADWSVGKPIQTSNLFVYPKVPSINQASDQDDEDETPADVARLLASVASIASQEIKQDPPIMKELASLAFPDLSKNDQNENDDMELDGVAPPPLLAGIESMRHFAQYAHQVPLLHYNHYSMDTSKTRAVSMDSPELRAIEGPSSFEGEAVPTLLQWRSIPNSYSNNGIYSTPPPSPPRRHDPYTMSHAHDRGVNSEYRRAKSKVVIKEPNVESPTMSTKNRPRSVSLAEPASQHHGGHHRRHASSGGVSLSSMTHHKNAWKSYPELEDFLIHNREEYLRHSTLNYTMQQKKYNNSLTERLIELASTHGYEFDPNEFSFVTVRDRIRCYFKSYVQSMKKRGVVIGYAARKAGLVTEEELEESAKTEASMWVPDEIKEQGMKRCI</sequence>
<dbReference type="GeneID" id="7444931"/>
<name>B8C7F1_THAPS</name>
<reference evidence="2 3" key="2">
    <citation type="journal article" date="2008" name="Nature">
        <title>The Phaeodactylum genome reveals the evolutionary history of diatom genomes.</title>
        <authorList>
            <person name="Bowler C."/>
            <person name="Allen A.E."/>
            <person name="Badger J.H."/>
            <person name="Grimwood J."/>
            <person name="Jabbari K."/>
            <person name="Kuo A."/>
            <person name="Maheswari U."/>
            <person name="Martens C."/>
            <person name="Maumus F."/>
            <person name="Otillar R.P."/>
            <person name="Rayko E."/>
            <person name="Salamov A."/>
            <person name="Vandepoele K."/>
            <person name="Beszteri B."/>
            <person name="Gruber A."/>
            <person name="Heijde M."/>
            <person name="Katinka M."/>
            <person name="Mock T."/>
            <person name="Valentin K."/>
            <person name="Verret F."/>
            <person name="Berges J.A."/>
            <person name="Brownlee C."/>
            <person name="Cadoret J.P."/>
            <person name="Chiovitti A."/>
            <person name="Choi C.J."/>
            <person name="Coesel S."/>
            <person name="De Martino A."/>
            <person name="Detter J.C."/>
            <person name="Durkin C."/>
            <person name="Falciatore A."/>
            <person name="Fournet J."/>
            <person name="Haruta M."/>
            <person name="Huysman M.J."/>
            <person name="Jenkins B.D."/>
            <person name="Jiroutova K."/>
            <person name="Jorgensen R.E."/>
            <person name="Joubert Y."/>
            <person name="Kaplan A."/>
            <person name="Kroger N."/>
            <person name="Kroth P.G."/>
            <person name="La Roche J."/>
            <person name="Lindquist E."/>
            <person name="Lommer M."/>
            <person name="Martin-Jezequel V."/>
            <person name="Lopez P.J."/>
            <person name="Lucas S."/>
            <person name="Mangogna M."/>
            <person name="McGinnis K."/>
            <person name="Medlin L.K."/>
            <person name="Montsant A."/>
            <person name="Oudot-Le Secq M.P."/>
            <person name="Napoli C."/>
            <person name="Obornik M."/>
            <person name="Parker M.S."/>
            <person name="Petit J.L."/>
            <person name="Porcel B.M."/>
            <person name="Poulsen N."/>
            <person name="Robison M."/>
            <person name="Rychlewski L."/>
            <person name="Rynearson T.A."/>
            <person name="Schmutz J."/>
            <person name="Shapiro H."/>
            <person name="Siaut M."/>
            <person name="Stanley M."/>
            <person name="Sussman M.R."/>
            <person name="Taylor A.R."/>
            <person name="Vardi A."/>
            <person name="von Dassow P."/>
            <person name="Vyverman W."/>
            <person name="Willis A."/>
            <person name="Wyrwicz L.S."/>
            <person name="Rokhsar D.S."/>
            <person name="Weissenbach J."/>
            <person name="Armbrust E.V."/>
            <person name="Green B.R."/>
            <person name="Van de Peer Y."/>
            <person name="Grigoriev I.V."/>
        </authorList>
    </citation>
    <scope>NUCLEOTIDE SEQUENCE [LARGE SCALE GENOMIC DNA]</scope>
    <source>
        <strain evidence="2 3">CCMP1335</strain>
    </source>
</reference>
<evidence type="ECO:0000313" key="2">
    <source>
        <dbReference type="EMBL" id="EED90733.1"/>
    </source>
</evidence>
<organism evidence="2 3">
    <name type="scientific">Thalassiosira pseudonana</name>
    <name type="common">Marine diatom</name>
    <name type="synonym">Cyclotella nana</name>
    <dbReference type="NCBI Taxonomy" id="35128"/>
    <lineage>
        <taxon>Eukaryota</taxon>
        <taxon>Sar</taxon>
        <taxon>Stramenopiles</taxon>
        <taxon>Ochrophyta</taxon>
        <taxon>Bacillariophyta</taxon>
        <taxon>Coscinodiscophyceae</taxon>
        <taxon>Thalassiosirophycidae</taxon>
        <taxon>Thalassiosirales</taxon>
        <taxon>Thalassiosiraceae</taxon>
        <taxon>Thalassiosira</taxon>
    </lineage>
</organism>
<dbReference type="KEGG" id="tps:THAPSDRAFT_7752"/>
<protein>
    <submittedName>
        <fullName evidence="2">Uncharacterized protein</fullName>
    </submittedName>
</protein>
<evidence type="ECO:0000256" key="1">
    <source>
        <dbReference type="SAM" id="MobiDB-lite"/>
    </source>
</evidence>
<reference evidence="2 3" key="1">
    <citation type="journal article" date="2004" name="Science">
        <title>The genome of the diatom Thalassiosira pseudonana: ecology, evolution, and metabolism.</title>
        <authorList>
            <person name="Armbrust E.V."/>
            <person name="Berges J.A."/>
            <person name="Bowler C."/>
            <person name="Green B.R."/>
            <person name="Martinez D."/>
            <person name="Putnam N.H."/>
            <person name="Zhou S."/>
            <person name="Allen A.E."/>
            <person name="Apt K.E."/>
            <person name="Bechner M."/>
            <person name="Brzezinski M.A."/>
            <person name="Chaal B.K."/>
            <person name="Chiovitti A."/>
            <person name="Davis A.K."/>
            <person name="Demarest M.S."/>
            <person name="Detter J.C."/>
            <person name="Glavina T."/>
            <person name="Goodstein D."/>
            <person name="Hadi M.Z."/>
            <person name="Hellsten U."/>
            <person name="Hildebrand M."/>
            <person name="Jenkins B.D."/>
            <person name="Jurka J."/>
            <person name="Kapitonov V.V."/>
            <person name="Kroger N."/>
            <person name="Lau W.W."/>
            <person name="Lane T.W."/>
            <person name="Larimer F.W."/>
            <person name="Lippmeier J.C."/>
            <person name="Lucas S."/>
            <person name="Medina M."/>
            <person name="Montsant A."/>
            <person name="Obornik M."/>
            <person name="Parker M.S."/>
            <person name="Palenik B."/>
            <person name="Pazour G.J."/>
            <person name="Richardson P.M."/>
            <person name="Rynearson T.A."/>
            <person name="Saito M.A."/>
            <person name="Schwartz D.C."/>
            <person name="Thamatrakoln K."/>
            <person name="Valentin K."/>
            <person name="Vardi A."/>
            <person name="Wilkerson F.P."/>
            <person name="Rokhsar D.S."/>
        </authorList>
    </citation>
    <scope>NUCLEOTIDE SEQUENCE [LARGE SCALE GENOMIC DNA]</scope>
    <source>
        <strain evidence="2 3">CCMP1335</strain>
    </source>
</reference>
<dbReference type="RefSeq" id="XP_002291882.1">
    <property type="nucleotide sequence ID" value="XM_002291846.1"/>
</dbReference>
<dbReference type="eggNOG" id="ENOG502SPWW">
    <property type="taxonomic scope" value="Eukaryota"/>
</dbReference>
<evidence type="ECO:0000313" key="3">
    <source>
        <dbReference type="Proteomes" id="UP000001449"/>
    </source>
</evidence>
<feature type="compositionally biased region" description="Polar residues" evidence="1">
    <location>
        <begin position="1"/>
        <end position="18"/>
    </location>
</feature>